<dbReference type="Gene3D" id="1.10.287.2900">
    <property type="match status" value="1"/>
</dbReference>
<protein>
    <recommendedName>
        <fullName evidence="2">GCK domain-containing protein</fullName>
    </recommendedName>
</protein>
<dbReference type="AlphaFoldDB" id="A0A9K3HJJ6"/>
<reference evidence="3" key="2">
    <citation type="submission" date="2020-06" db="EMBL/GenBank/DDBJ databases">
        <title>Helianthus annuus Genome sequencing and assembly Release 2.</title>
        <authorList>
            <person name="Gouzy J."/>
            <person name="Langlade N."/>
            <person name="Munos S."/>
        </authorList>
    </citation>
    <scope>NUCLEOTIDE SEQUENCE</scope>
    <source>
        <tissue evidence="3">Leaves</tissue>
    </source>
</reference>
<dbReference type="Pfam" id="PF07802">
    <property type="entry name" value="GCK"/>
    <property type="match status" value="1"/>
</dbReference>
<organism evidence="3 4">
    <name type="scientific">Helianthus annuus</name>
    <name type="common">Common sunflower</name>
    <dbReference type="NCBI Taxonomy" id="4232"/>
    <lineage>
        <taxon>Eukaryota</taxon>
        <taxon>Viridiplantae</taxon>
        <taxon>Streptophyta</taxon>
        <taxon>Embryophyta</taxon>
        <taxon>Tracheophyta</taxon>
        <taxon>Spermatophyta</taxon>
        <taxon>Magnoliopsida</taxon>
        <taxon>eudicotyledons</taxon>
        <taxon>Gunneridae</taxon>
        <taxon>Pentapetalae</taxon>
        <taxon>asterids</taxon>
        <taxon>campanulids</taxon>
        <taxon>Asterales</taxon>
        <taxon>Asteraceae</taxon>
        <taxon>Asteroideae</taxon>
        <taxon>Heliantheae alliance</taxon>
        <taxon>Heliantheae</taxon>
        <taxon>Helianthus</taxon>
    </lineage>
</organism>
<reference evidence="3" key="1">
    <citation type="journal article" date="2017" name="Nature">
        <title>The sunflower genome provides insights into oil metabolism, flowering and Asterid evolution.</title>
        <authorList>
            <person name="Badouin H."/>
            <person name="Gouzy J."/>
            <person name="Grassa C.J."/>
            <person name="Murat F."/>
            <person name="Staton S.E."/>
            <person name="Cottret L."/>
            <person name="Lelandais-Briere C."/>
            <person name="Owens G.L."/>
            <person name="Carrere S."/>
            <person name="Mayjonade B."/>
            <person name="Legrand L."/>
            <person name="Gill N."/>
            <person name="Kane N.C."/>
            <person name="Bowers J.E."/>
            <person name="Hubner S."/>
            <person name="Bellec A."/>
            <person name="Berard A."/>
            <person name="Berges H."/>
            <person name="Blanchet N."/>
            <person name="Boniface M.C."/>
            <person name="Brunel D."/>
            <person name="Catrice O."/>
            <person name="Chaidir N."/>
            <person name="Claudel C."/>
            <person name="Donnadieu C."/>
            <person name="Faraut T."/>
            <person name="Fievet G."/>
            <person name="Helmstetter N."/>
            <person name="King M."/>
            <person name="Knapp S.J."/>
            <person name="Lai Z."/>
            <person name="Le Paslier M.C."/>
            <person name="Lippi Y."/>
            <person name="Lorenzon L."/>
            <person name="Mandel J.R."/>
            <person name="Marage G."/>
            <person name="Marchand G."/>
            <person name="Marquand E."/>
            <person name="Bret-Mestries E."/>
            <person name="Morien E."/>
            <person name="Nambeesan S."/>
            <person name="Nguyen T."/>
            <person name="Pegot-Espagnet P."/>
            <person name="Pouilly N."/>
            <person name="Raftis F."/>
            <person name="Sallet E."/>
            <person name="Schiex T."/>
            <person name="Thomas J."/>
            <person name="Vandecasteele C."/>
            <person name="Vares D."/>
            <person name="Vear F."/>
            <person name="Vautrin S."/>
            <person name="Crespi M."/>
            <person name="Mangin B."/>
            <person name="Burke J.M."/>
            <person name="Salse J."/>
            <person name="Munos S."/>
            <person name="Vincourt P."/>
            <person name="Rieseberg L.H."/>
            <person name="Langlade N.B."/>
        </authorList>
    </citation>
    <scope>NUCLEOTIDE SEQUENCE</scope>
    <source>
        <tissue evidence="3">Leaves</tissue>
    </source>
</reference>
<evidence type="ECO:0000313" key="3">
    <source>
        <dbReference type="EMBL" id="KAF5779549.1"/>
    </source>
</evidence>
<gene>
    <name evidence="3" type="ORF">HanXRQr2_Chr12g0560881</name>
</gene>
<keyword evidence="4" id="KW-1185">Reference proteome</keyword>
<dbReference type="Proteomes" id="UP000215914">
    <property type="component" value="Unassembled WGS sequence"/>
</dbReference>
<comment type="caution">
    <text evidence="3">The sequence shown here is derived from an EMBL/GenBank/DDBJ whole genome shotgun (WGS) entry which is preliminary data.</text>
</comment>
<feature type="domain" description="GCK" evidence="2">
    <location>
        <begin position="1"/>
        <end position="67"/>
    </location>
</feature>
<evidence type="ECO:0000256" key="1">
    <source>
        <dbReference type="SAM" id="MobiDB-lite"/>
    </source>
</evidence>
<evidence type="ECO:0000259" key="2">
    <source>
        <dbReference type="SMART" id="SM01227"/>
    </source>
</evidence>
<proteinExistence type="predicted"/>
<dbReference type="PANTHER" id="PTHR34357">
    <property type="entry name" value="F7A19.14 PROTEIN-RELATED"/>
    <property type="match status" value="1"/>
</dbReference>
<dbReference type="SMART" id="SM01227">
    <property type="entry name" value="GCK"/>
    <property type="match status" value="1"/>
</dbReference>
<dbReference type="EMBL" id="MNCJ02000327">
    <property type="protein sequence ID" value="KAF5779549.1"/>
    <property type="molecule type" value="Genomic_DNA"/>
</dbReference>
<evidence type="ECO:0000313" key="4">
    <source>
        <dbReference type="Proteomes" id="UP000215914"/>
    </source>
</evidence>
<sequence length="105" mass="11545">MKGGGCKEVFINWENCIVEGEINKENIVDKCFDVTSALKKCMEAHSDYYAPILQAEKAAEHEAINQLNKEKEALAAVPVAGASDSGAEEQKPTGDFLNKLKNFLR</sequence>
<feature type="region of interest" description="Disordered" evidence="1">
    <location>
        <begin position="82"/>
        <end position="105"/>
    </location>
</feature>
<name>A0A9K3HJJ6_HELAN</name>
<dbReference type="PANTHER" id="PTHR34357:SF2">
    <property type="entry name" value="F26F24.3-RELATED"/>
    <property type="match status" value="1"/>
</dbReference>
<dbReference type="InterPro" id="IPR012891">
    <property type="entry name" value="GCK_dom"/>
</dbReference>
<dbReference type="Gramene" id="mRNA:HanXRQr2_Chr12g0560881">
    <property type="protein sequence ID" value="CDS:HanXRQr2_Chr12g0560881.1"/>
    <property type="gene ID" value="HanXRQr2_Chr12g0560881"/>
</dbReference>
<accession>A0A9K3HJJ6</accession>